<dbReference type="EMBL" id="FOOG01000040">
    <property type="protein sequence ID" value="SFG39887.1"/>
    <property type="molecule type" value="Genomic_DNA"/>
</dbReference>
<keyword evidence="1" id="KW-1133">Transmembrane helix</keyword>
<feature type="transmembrane region" description="Helical" evidence="1">
    <location>
        <begin position="103"/>
        <end position="121"/>
    </location>
</feature>
<dbReference type="PANTHER" id="PTHR36974:SF1">
    <property type="entry name" value="DOXX FAMILY MEMBRANE PROTEIN"/>
    <property type="match status" value="1"/>
</dbReference>
<accession>A0A1I2RMN0</accession>
<feature type="transmembrane region" description="Helical" evidence="1">
    <location>
        <begin position="68"/>
        <end position="91"/>
    </location>
</feature>
<evidence type="ECO:0000313" key="2">
    <source>
        <dbReference type="EMBL" id="SFG39887.1"/>
    </source>
</evidence>
<evidence type="ECO:0000313" key="3">
    <source>
        <dbReference type="Proteomes" id="UP000198897"/>
    </source>
</evidence>
<keyword evidence="1" id="KW-0812">Transmembrane</keyword>
<keyword evidence="1" id="KW-0472">Membrane</keyword>
<gene>
    <name evidence="2" type="ORF">SAMN05216353_1402</name>
</gene>
<dbReference type="OrthoDB" id="327939at2"/>
<proteinExistence type="predicted"/>
<dbReference type="Proteomes" id="UP000198897">
    <property type="component" value="Unassembled WGS sequence"/>
</dbReference>
<feature type="transmembrane region" description="Helical" evidence="1">
    <location>
        <begin position="38"/>
        <end position="61"/>
    </location>
</feature>
<feature type="transmembrane region" description="Helical" evidence="1">
    <location>
        <begin position="7"/>
        <end position="26"/>
    </location>
</feature>
<organism evidence="2 3">
    <name type="scientific">Halobacillus alkaliphilus</name>
    <dbReference type="NCBI Taxonomy" id="396056"/>
    <lineage>
        <taxon>Bacteria</taxon>
        <taxon>Bacillati</taxon>
        <taxon>Bacillota</taxon>
        <taxon>Bacilli</taxon>
        <taxon>Bacillales</taxon>
        <taxon>Bacillaceae</taxon>
        <taxon>Halobacillus</taxon>
    </lineage>
</organism>
<reference evidence="3" key="1">
    <citation type="submission" date="2016-10" db="EMBL/GenBank/DDBJ databases">
        <authorList>
            <person name="Varghese N."/>
            <person name="Submissions S."/>
        </authorList>
    </citation>
    <scope>NUCLEOTIDE SEQUENCE [LARGE SCALE GENOMIC DNA]</scope>
    <source>
        <strain evidence="3">FP5</strain>
    </source>
</reference>
<dbReference type="PANTHER" id="PTHR36974">
    <property type="entry name" value="MEMBRANE PROTEIN-RELATED"/>
    <property type="match status" value="1"/>
</dbReference>
<protein>
    <submittedName>
        <fullName evidence="2">Uncharacterized membrane protein</fullName>
    </submittedName>
</protein>
<sequence length="136" mass="15536">MTFIRQLGLYIFAAAFFFAGVTHFIYDHGFAQMIPQWVPYKLIIVYVTGITEWLLALLLLFPQTRRAAGWATAAFLVIVLPANIYAAIYGIPAPWSDETNITALWVRPLFQPLLIWWVLAVSKDSNTLKGFDRIKE</sequence>
<keyword evidence="3" id="KW-1185">Reference proteome</keyword>
<evidence type="ECO:0000256" key="1">
    <source>
        <dbReference type="SAM" id="Phobius"/>
    </source>
</evidence>
<name>A0A1I2RMN0_9BACI</name>
<dbReference type="AlphaFoldDB" id="A0A1I2RMN0"/>
<dbReference type="RefSeq" id="WP_089753714.1">
    <property type="nucleotide sequence ID" value="NZ_FOOG01000040.1"/>
</dbReference>